<dbReference type="GO" id="GO:0003677">
    <property type="term" value="F:DNA binding"/>
    <property type="evidence" value="ECO:0007669"/>
    <property type="project" value="UniProtKB-KW"/>
</dbReference>
<sequence length="110" mass="12020">METREAISSLSSLAHEQRLAVFRVLVKAGPKGMIAGDIASRLDIRPNTLSNNLAILASAGMVRSTREGRAIRYHANMEGMRELLAFLMEDCCGGQPEQCQPVLDQISCKC</sequence>
<dbReference type="SUPFAM" id="SSF46785">
    <property type="entry name" value="Winged helix' DNA-binding domain"/>
    <property type="match status" value="1"/>
</dbReference>
<dbReference type="InterPro" id="IPR001845">
    <property type="entry name" value="HTH_ArsR_DNA-bd_dom"/>
</dbReference>
<dbReference type="InterPro" id="IPR051011">
    <property type="entry name" value="Metal_resp_trans_reg"/>
</dbReference>
<dbReference type="Gene3D" id="1.10.10.10">
    <property type="entry name" value="Winged helix-like DNA-binding domain superfamily/Winged helix DNA-binding domain"/>
    <property type="match status" value="1"/>
</dbReference>
<dbReference type="Proteomes" id="UP000185783">
    <property type="component" value="Unassembled WGS sequence"/>
</dbReference>
<evidence type="ECO:0000259" key="4">
    <source>
        <dbReference type="PROSITE" id="PS50987"/>
    </source>
</evidence>
<dbReference type="InterPro" id="IPR011991">
    <property type="entry name" value="ArsR-like_HTH"/>
</dbReference>
<gene>
    <name evidence="5" type="ORF">A3843_00885</name>
</gene>
<evidence type="ECO:0000313" key="5">
    <source>
        <dbReference type="EMBL" id="OKL42275.1"/>
    </source>
</evidence>
<name>A0A1U7JC39_9HYPH</name>
<evidence type="ECO:0000256" key="1">
    <source>
        <dbReference type="ARBA" id="ARBA00023015"/>
    </source>
</evidence>
<dbReference type="CDD" id="cd00090">
    <property type="entry name" value="HTH_ARSR"/>
    <property type="match status" value="1"/>
</dbReference>
<feature type="domain" description="HTH arsR-type" evidence="4">
    <location>
        <begin position="1"/>
        <end position="95"/>
    </location>
</feature>
<dbReference type="PANTHER" id="PTHR43132">
    <property type="entry name" value="ARSENICAL RESISTANCE OPERON REPRESSOR ARSR-RELATED"/>
    <property type="match status" value="1"/>
</dbReference>
<dbReference type="PRINTS" id="PR00778">
    <property type="entry name" value="HTHARSR"/>
</dbReference>
<organism evidence="5 6">
    <name type="scientific">Pseudovibrio exalbescens</name>
    <dbReference type="NCBI Taxonomy" id="197461"/>
    <lineage>
        <taxon>Bacteria</taxon>
        <taxon>Pseudomonadati</taxon>
        <taxon>Pseudomonadota</taxon>
        <taxon>Alphaproteobacteria</taxon>
        <taxon>Hyphomicrobiales</taxon>
        <taxon>Stappiaceae</taxon>
        <taxon>Pseudovibrio</taxon>
    </lineage>
</organism>
<accession>A0A1U7JC39</accession>
<dbReference type="STRING" id="197461.A3843_00885"/>
<keyword evidence="3" id="KW-0804">Transcription</keyword>
<evidence type="ECO:0000256" key="3">
    <source>
        <dbReference type="ARBA" id="ARBA00023163"/>
    </source>
</evidence>
<evidence type="ECO:0000256" key="2">
    <source>
        <dbReference type="ARBA" id="ARBA00023125"/>
    </source>
</evidence>
<keyword evidence="1" id="KW-0805">Transcription regulation</keyword>
<keyword evidence="6" id="KW-1185">Reference proteome</keyword>
<dbReference type="PANTHER" id="PTHR43132:SF2">
    <property type="entry name" value="ARSENICAL RESISTANCE OPERON REPRESSOR ARSR-RELATED"/>
    <property type="match status" value="1"/>
</dbReference>
<dbReference type="AlphaFoldDB" id="A0A1U7JC39"/>
<dbReference type="GO" id="GO:0003700">
    <property type="term" value="F:DNA-binding transcription factor activity"/>
    <property type="evidence" value="ECO:0007669"/>
    <property type="project" value="InterPro"/>
</dbReference>
<reference evidence="5 6" key="1">
    <citation type="submission" date="2016-03" db="EMBL/GenBank/DDBJ databases">
        <title>Genome sequence of Nesiotobacter sp. nov., a moderately halophilic alphaproteobacterium isolated from the Yellow Sea, China.</title>
        <authorList>
            <person name="Zhang G."/>
            <person name="Zhang R."/>
        </authorList>
    </citation>
    <scope>NUCLEOTIDE SEQUENCE [LARGE SCALE GENOMIC DNA]</scope>
    <source>
        <strain evidence="5 6">WB1-6</strain>
    </source>
</reference>
<protein>
    <submittedName>
        <fullName evidence="5">Transcriptional regulator</fullName>
    </submittedName>
</protein>
<dbReference type="RefSeq" id="WP_028482090.1">
    <property type="nucleotide sequence ID" value="NZ_LVVZ01000051.1"/>
</dbReference>
<dbReference type="SMART" id="SM00418">
    <property type="entry name" value="HTH_ARSR"/>
    <property type="match status" value="1"/>
</dbReference>
<proteinExistence type="predicted"/>
<dbReference type="Pfam" id="PF12840">
    <property type="entry name" value="HTH_20"/>
    <property type="match status" value="1"/>
</dbReference>
<comment type="caution">
    <text evidence="5">The sequence shown here is derived from an EMBL/GenBank/DDBJ whole genome shotgun (WGS) entry which is preliminary data.</text>
</comment>
<dbReference type="InterPro" id="IPR036390">
    <property type="entry name" value="WH_DNA-bd_sf"/>
</dbReference>
<evidence type="ECO:0000313" key="6">
    <source>
        <dbReference type="Proteomes" id="UP000185783"/>
    </source>
</evidence>
<dbReference type="PROSITE" id="PS50987">
    <property type="entry name" value="HTH_ARSR_2"/>
    <property type="match status" value="1"/>
</dbReference>
<dbReference type="EMBL" id="LVVZ01000051">
    <property type="protein sequence ID" value="OKL42275.1"/>
    <property type="molecule type" value="Genomic_DNA"/>
</dbReference>
<dbReference type="NCBIfam" id="NF033788">
    <property type="entry name" value="HTH_metalloreg"/>
    <property type="match status" value="1"/>
</dbReference>
<keyword evidence="2" id="KW-0238">DNA-binding</keyword>
<dbReference type="InterPro" id="IPR036388">
    <property type="entry name" value="WH-like_DNA-bd_sf"/>
</dbReference>